<feature type="compositionally biased region" description="Polar residues" evidence="1">
    <location>
        <begin position="23"/>
        <end position="37"/>
    </location>
</feature>
<feature type="compositionally biased region" description="Low complexity" evidence="1">
    <location>
        <begin position="682"/>
        <end position="698"/>
    </location>
</feature>
<evidence type="ECO:0000313" key="3">
    <source>
        <dbReference type="Proteomes" id="UP000801428"/>
    </source>
</evidence>
<feature type="compositionally biased region" description="Low complexity" evidence="1">
    <location>
        <begin position="372"/>
        <end position="382"/>
    </location>
</feature>
<proteinExistence type="predicted"/>
<evidence type="ECO:0000313" key="2">
    <source>
        <dbReference type="EMBL" id="KAF3006744.1"/>
    </source>
</evidence>
<comment type="caution">
    <text evidence="2">The sequence shown here is derived from an EMBL/GenBank/DDBJ whole genome shotgun (WGS) entry which is preliminary data.</text>
</comment>
<organism evidence="2 3">
    <name type="scientific">Curvularia kusanoi</name>
    <name type="common">Cochliobolus kusanoi</name>
    <dbReference type="NCBI Taxonomy" id="90978"/>
    <lineage>
        <taxon>Eukaryota</taxon>
        <taxon>Fungi</taxon>
        <taxon>Dikarya</taxon>
        <taxon>Ascomycota</taxon>
        <taxon>Pezizomycotina</taxon>
        <taxon>Dothideomycetes</taxon>
        <taxon>Pleosporomycetidae</taxon>
        <taxon>Pleosporales</taxon>
        <taxon>Pleosporineae</taxon>
        <taxon>Pleosporaceae</taxon>
        <taxon>Curvularia</taxon>
    </lineage>
</organism>
<protein>
    <submittedName>
        <fullName evidence="2">Uncharacterized protein</fullName>
    </submittedName>
</protein>
<name>A0A9P4WDV1_CURKU</name>
<feature type="compositionally biased region" description="Low complexity" evidence="1">
    <location>
        <begin position="84"/>
        <end position="94"/>
    </location>
</feature>
<feature type="region of interest" description="Disordered" evidence="1">
    <location>
        <begin position="436"/>
        <end position="455"/>
    </location>
</feature>
<feature type="compositionally biased region" description="Polar residues" evidence="1">
    <location>
        <begin position="594"/>
        <end position="604"/>
    </location>
</feature>
<feature type="region of interest" description="Disordered" evidence="1">
    <location>
        <begin position="501"/>
        <end position="532"/>
    </location>
</feature>
<dbReference type="Proteomes" id="UP000801428">
    <property type="component" value="Unassembled WGS sequence"/>
</dbReference>
<reference evidence="2" key="1">
    <citation type="submission" date="2019-04" db="EMBL/GenBank/DDBJ databases">
        <title>Sequencing of skin fungus with MAO and IRED activity.</title>
        <authorList>
            <person name="Marsaioli A.J."/>
            <person name="Bonatto J.M.C."/>
            <person name="Reis Junior O."/>
        </authorList>
    </citation>
    <scope>NUCLEOTIDE SEQUENCE</scope>
    <source>
        <strain evidence="2">30M1</strain>
    </source>
</reference>
<dbReference type="EMBL" id="SWKU01000005">
    <property type="protein sequence ID" value="KAF3006744.1"/>
    <property type="molecule type" value="Genomic_DNA"/>
</dbReference>
<feature type="region of interest" description="Disordered" evidence="1">
    <location>
        <begin position="256"/>
        <end position="419"/>
    </location>
</feature>
<feature type="compositionally biased region" description="Basic and acidic residues" evidence="1">
    <location>
        <begin position="651"/>
        <end position="675"/>
    </location>
</feature>
<feature type="region of interest" description="Disordered" evidence="1">
    <location>
        <begin position="1"/>
        <end position="115"/>
    </location>
</feature>
<feature type="compositionally biased region" description="Polar residues" evidence="1">
    <location>
        <begin position="156"/>
        <end position="177"/>
    </location>
</feature>
<sequence>MARRSARLHKPAPTPDRAVRAGSNDSWETAQSEQEQSALLELPSVRELPEPVNNTPRKPAAAAAAPKSTSKLPTAKPVGAQTPSSRSTSSKLLSAVTEMHTPTNRTPIKPAGDEMHPALHHASTAKPLDEARWLGFQSLGAHTAPPKAAGHAPGTPSKTPAPTSMSNAPALGSSPSTFRFQFKSPFSKVTEASKLGELSPTTRNLLKEPVIGATPGRAIFGANEFTSKADVTPARKKAEPKGKVARFSDVHMAQFKKMDSVANHPSAWRVKKTPSKPDLPKPEPNKLKRTQSKLDLAESSTKPAAALKRTQSKMDLAESSTKPAAAQNPQPKTGAAESLSRIPPTPLKRTQSKVDLTGSSLPRAQSTVRLVAPQQNANAPAPKRVKRNEGDDAATTRPAPHDNNAEASSSKAPIPPRKITSQTALPRLAARLMTPTKSSAARAQSQTVKVTKTTSLIPQSPARTLFSPAHISRTLRDGARESMHQAKRNLQQVRSILRTPSRKFSDDPAKVAAGTHMSPPPESAWNHGPSVAPATAPVKKHVNFSNSTLLRAAPEDVTKSPSPMKFRAGSEVPSGAVVYPSLGSGVEYPKLPQSDASPTASPSRRLTFGGETASQSRSFSFESGRPVNFGPTTTGTIRMVRKSDASSIVESTKRKLDTLQETSDKENDEHPENPRSAKKLKATPAPSTPAKATASASKTPRRTPGSAMSKSRLAFLATPKRTRA</sequence>
<feature type="compositionally biased region" description="Polar residues" evidence="1">
    <location>
        <begin position="612"/>
        <end position="621"/>
    </location>
</feature>
<dbReference type="OrthoDB" id="5204833at2759"/>
<feature type="compositionally biased region" description="Polar residues" evidence="1">
    <location>
        <begin position="353"/>
        <end position="368"/>
    </location>
</feature>
<accession>A0A9P4WDV1</accession>
<feature type="region of interest" description="Disordered" evidence="1">
    <location>
        <begin position="133"/>
        <end position="177"/>
    </location>
</feature>
<dbReference type="AlphaFoldDB" id="A0A9P4WDV1"/>
<evidence type="ECO:0000256" key="1">
    <source>
        <dbReference type="SAM" id="MobiDB-lite"/>
    </source>
</evidence>
<feature type="compositionally biased region" description="Polar residues" evidence="1">
    <location>
        <begin position="318"/>
        <end position="331"/>
    </location>
</feature>
<keyword evidence="3" id="KW-1185">Reference proteome</keyword>
<feature type="region of interest" description="Disordered" evidence="1">
    <location>
        <begin position="589"/>
        <end position="724"/>
    </location>
</feature>
<gene>
    <name evidence="2" type="ORF">E8E13_009795</name>
</gene>
<feature type="compositionally biased region" description="Basic residues" evidence="1">
    <location>
        <begin position="1"/>
        <end position="10"/>
    </location>
</feature>